<feature type="compositionally biased region" description="Polar residues" evidence="1">
    <location>
        <begin position="145"/>
        <end position="156"/>
    </location>
</feature>
<keyword evidence="3" id="KW-1185">Reference proteome</keyword>
<protein>
    <submittedName>
        <fullName evidence="2">Uncharacterized protein</fullName>
    </submittedName>
</protein>
<organism evidence="2 3">
    <name type="scientific">Parthenolecanium corni</name>
    <dbReference type="NCBI Taxonomy" id="536013"/>
    <lineage>
        <taxon>Eukaryota</taxon>
        <taxon>Metazoa</taxon>
        <taxon>Ecdysozoa</taxon>
        <taxon>Arthropoda</taxon>
        <taxon>Hexapoda</taxon>
        <taxon>Insecta</taxon>
        <taxon>Pterygota</taxon>
        <taxon>Neoptera</taxon>
        <taxon>Paraneoptera</taxon>
        <taxon>Hemiptera</taxon>
        <taxon>Sternorrhyncha</taxon>
        <taxon>Coccoidea</taxon>
        <taxon>Coccidae</taxon>
        <taxon>Parthenolecanium</taxon>
    </lineage>
</organism>
<evidence type="ECO:0000256" key="1">
    <source>
        <dbReference type="SAM" id="MobiDB-lite"/>
    </source>
</evidence>
<accession>A0AAN9XZ00</accession>
<evidence type="ECO:0000313" key="3">
    <source>
        <dbReference type="Proteomes" id="UP001367676"/>
    </source>
</evidence>
<dbReference type="EMBL" id="JBBCAQ010000037">
    <property type="protein sequence ID" value="KAK7573670.1"/>
    <property type="molecule type" value="Genomic_DNA"/>
</dbReference>
<gene>
    <name evidence="2" type="ORF">V9T40_010861</name>
</gene>
<comment type="caution">
    <text evidence="2">The sequence shown here is derived from an EMBL/GenBank/DDBJ whole genome shotgun (WGS) entry which is preliminary data.</text>
</comment>
<sequence length="254" mass="27827">MKYTRSRNSVRTLGSKPTIYSPDEQYLPCIDHGSSQTERYTKAVSRICGYLCEKETDATRSRREMSESATRTRRVHEKRSKNRWWGLERGQSRVRQRQEWSKPVSEVGCVDIEATGEKPTRVRGARESVISRALGPPMAPPTGGRSANQTSSNGSFGNEGAGGQWWHAGYPERAGSERSHGRPPISRRSQTVDACAALGRLCSHATRTGSPGPVLGEICQKTVRTLFLVNNLSDASALAGRLQETVPGNNSPGA</sequence>
<name>A0AAN9XZ00_9HEMI</name>
<evidence type="ECO:0000313" key="2">
    <source>
        <dbReference type="EMBL" id="KAK7573670.1"/>
    </source>
</evidence>
<dbReference type="AlphaFoldDB" id="A0AAN9XZ00"/>
<feature type="region of interest" description="Disordered" evidence="1">
    <location>
        <begin position="133"/>
        <end position="188"/>
    </location>
</feature>
<reference evidence="2 3" key="1">
    <citation type="submission" date="2024-03" db="EMBL/GenBank/DDBJ databases">
        <title>Adaptation during the transition from Ophiocordyceps entomopathogen to insect associate is accompanied by gene loss and intensified selection.</title>
        <authorList>
            <person name="Ward C.M."/>
            <person name="Onetto C.A."/>
            <person name="Borneman A.R."/>
        </authorList>
    </citation>
    <scope>NUCLEOTIDE SEQUENCE [LARGE SCALE GENOMIC DNA]</scope>
    <source>
        <strain evidence="2">AWRI1</strain>
        <tissue evidence="2">Single Adult Female</tissue>
    </source>
</reference>
<proteinExistence type="predicted"/>
<dbReference type="Proteomes" id="UP001367676">
    <property type="component" value="Unassembled WGS sequence"/>
</dbReference>